<evidence type="ECO:0000256" key="5">
    <source>
        <dbReference type="PROSITE-ProRule" id="PRU01248"/>
    </source>
</evidence>
<dbReference type="SUPFAM" id="SSF56349">
    <property type="entry name" value="DNA breaking-rejoining enzymes"/>
    <property type="match status" value="1"/>
</dbReference>
<dbReference type="Gene3D" id="1.10.443.10">
    <property type="entry name" value="Intergrase catalytic core"/>
    <property type="match status" value="1"/>
</dbReference>
<dbReference type="Gene3D" id="1.10.150.130">
    <property type="match status" value="1"/>
</dbReference>
<feature type="domain" description="Tyr recombinase" evidence="6">
    <location>
        <begin position="204"/>
        <end position="408"/>
    </location>
</feature>
<evidence type="ECO:0000313" key="9">
    <source>
        <dbReference type="Proteomes" id="UP001166251"/>
    </source>
</evidence>
<dbReference type="PANTHER" id="PTHR30629">
    <property type="entry name" value="PROPHAGE INTEGRASE"/>
    <property type="match status" value="1"/>
</dbReference>
<evidence type="ECO:0000256" key="3">
    <source>
        <dbReference type="ARBA" id="ARBA00023125"/>
    </source>
</evidence>
<dbReference type="InterPro" id="IPR002104">
    <property type="entry name" value="Integrase_catalytic"/>
</dbReference>
<dbReference type="Gene3D" id="3.30.160.390">
    <property type="entry name" value="Integrase, DNA-binding domain"/>
    <property type="match status" value="1"/>
</dbReference>
<feature type="domain" description="Core-binding (CB)" evidence="7">
    <location>
        <begin position="95"/>
        <end position="183"/>
    </location>
</feature>
<keyword evidence="9" id="KW-1185">Reference proteome</keyword>
<keyword evidence="3 5" id="KW-0238">DNA-binding</keyword>
<keyword evidence="2" id="KW-0229">DNA integration</keyword>
<accession>A0ABS7ECW9</accession>
<sequence>MPVTAKITNTSIGKLKPEDRRLNDSELKGFHARISPKGSISYYLYYRLDGKQVNFLLGRHGALTPAQARDLAKLKAGEVAAGVDVQEVKKENKQTQEREKLTRFATYVEHKYYPWLLAKGTKTAEKINHVLTNTFDFLADKQLSKVSAWDLEKWRAQRKKEGMAPATINYYISTLKGAMSRAVDWGLIEGHEIGKVKALKVDNTRVKYLSDREEKRLLAALQERDLLMKSKRESANEFRRVRHLELLPNLRQFRFADHIEPIVLLAMNTGMRRGEIFQLTWSAIDLSIPSLEVKSGTAKSGKGRHIPLNLTVLEMLKDWRKQTSSETYVFEGAEGKPLTDIKKGWAGVVKQAELVEFNFHDLRHHFASKLVMKGVDLNTVRELLGHADMKMTLRYAHLAPEHKAAAVSLL</sequence>
<dbReference type="Pfam" id="PF00589">
    <property type="entry name" value="Phage_integrase"/>
    <property type="match status" value="1"/>
</dbReference>
<protein>
    <submittedName>
        <fullName evidence="8">Site-specific integrase</fullName>
    </submittedName>
</protein>
<dbReference type="InterPro" id="IPR050808">
    <property type="entry name" value="Phage_Integrase"/>
</dbReference>
<comment type="similarity">
    <text evidence="1">Belongs to the 'phage' integrase family.</text>
</comment>
<evidence type="ECO:0000256" key="1">
    <source>
        <dbReference type="ARBA" id="ARBA00008857"/>
    </source>
</evidence>
<name>A0ABS7ECW9_9GAMM</name>
<dbReference type="InterPro" id="IPR038488">
    <property type="entry name" value="Integrase_DNA-bd_sf"/>
</dbReference>
<dbReference type="InterPro" id="IPR010998">
    <property type="entry name" value="Integrase_recombinase_N"/>
</dbReference>
<dbReference type="InterPro" id="IPR025166">
    <property type="entry name" value="Integrase_DNA_bind_dom"/>
</dbReference>
<dbReference type="CDD" id="cd00796">
    <property type="entry name" value="INT_Rci_Hp1_C"/>
    <property type="match status" value="1"/>
</dbReference>
<evidence type="ECO:0000259" key="7">
    <source>
        <dbReference type="PROSITE" id="PS51900"/>
    </source>
</evidence>
<dbReference type="InterPro" id="IPR013762">
    <property type="entry name" value="Integrase-like_cat_sf"/>
</dbReference>
<dbReference type="EMBL" id="JAHZSS010000001">
    <property type="protein sequence ID" value="MBW8189671.1"/>
    <property type="molecule type" value="Genomic_DNA"/>
</dbReference>
<keyword evidence="4" id="KW-0233">DNA recombination</keyword>
<evidence type="ECO:0000313" key="8">
    <source>
        <dbReference type="EMBL" id="MBW8189671.1"/>
    </source>
</evidence>
<dbReference type="PROSITE" id="PS51898">
    <property type="entry name" value="TYR_RECOMBINASE"/>
    <property type="match status" value="1"/>
</dbReference>
<evidence type="ECO:0000259" key="6">
    <source>
        <dbReference type="PROSITE" id="PS51898"/>
    </source>
</evidence>
<dbReference type="InterPro" id="IPR011010">
    <property type="entry name" value="DNA_brk_join_enz"/>
</dbReference>
<dbReference type="Pfam" id="PF13356">
    <property type="entry name" value="Arm-DNA-bind_3"/>
    <property type="match status" value="1"/>
</dbReference>
<dbReference type="RefSeq" id="WP_220102343.1">
    <property type="nucleotide sequence ID" value="NZ_JAHZSS010000001.1"/>
</dbReference>
<comment type="caution">
    <text evidence="8">The sequence shown here is derived from an EMBL/GenBank/DDBJ whole genome shotgun (WGS) entry which is preliminary data.</text>
</comment>
<organism evidence="8 9">
    <name type="scientific">Neiella holothuriorum</name>
    <dbReference type="NCBI Taxonomy" id="2870530"/>
    <lineage>
        <taxon>Bacteria</taxon>
        <taxon>Pseudomonadati</taxon>
        <taxon>Pseudomonadota</taxon>
        <taxon>Gammaproteobacteria</taxon>
        <taxon>Alteromonadales</taxon>
        <taxon>Echinimonadaceae</taxon>
        <taxon>Neiella</taxon>
    </lineage>
</organism>
<reference evidence="8" key="1">
    <citation type="submission" date="2021-07" db="EMBL/GenBank/DDBJ databases">
        <title>Neiella marina sp. nov., isolated from the intestinal content of sea cucumber Apostichopus japonicus.</title>
        <authorList>
            <person name="Bai X."/>
        </authorList>
    </citation>
    <scope>NUCLEOTIDE SEQUENCE</scope>
    <source>
        <strain evidence="8">126</strain>
    </source>
</reference>
<evidence type="ECO:0000256" key="4">
    <source>
        <dbReference type="ARBA" id="ARBA00023172"/>
    </source>
</evidence>
<dbReference type="InterPro" id="IPR044068">
    <property type="entry name" value="CB"/>
</dbReference>
<dbReference type="PANTHER" id="PTHR30629:SF2">
    <property type="entry name" value="PROPHAGE INTEGRASE INTS-RELATED"/>
    <property type="match status" value="1"/>
</dbReference>
<evidence type="ECO:0000256" key="2">
    <source>
        <dbReference type="ARBA" id="ARBA00022908"/>
    </source>
</evidence>
<gene>
    <name evidence="8" type="ORF">K0504_01370</name>
</gene>
<dbReference type="Proteomes" id="UP001166251">
    <property type="component" value="Unassembled WGS sequence"/>
</dbReference>
<proteinExistence type="inferred from homology"/>
<dbReference type="PROSITE" id="PS51900">
    <property type="entry name" value="CB"/>
    <property type="match status" value="1"/>
</dbReference>